<reference evidence="1" key="1">
    <citation type="submission" date="2022-04" db="EMBL/GenBank/DDBJ databases">
        <title>Genome of the entomopathogenic fungus Entomophthora muscae.</title>
        <authorList>
            <person name="Elya C."/>
            <person name="Lovett B.R."/>
            <person name="Lee E."/>
            <person name="Macias A.M."/>
            <person name="Hajek A.E."/>
            <person name="De Bivort B.L."/>
            <person name="Kasson M.T."/>
            <person name="De Fine Licht H.H."/>
            <person name="Stajich J.E."/>
        </authorList>
    </citation>
    <scope>NUCLEOTIDE SEQUENCE</scope>
    <source>
        <strain evidence="1">Berkeley</strain>
    </source>
</reference>
<dbReference type="Proteomes" id="UP001165960">
    <property type="component" value="Unassembled WGS sequence"/>
</dbReference>
<comment type="caution">
    <text evidence="1">The sequence shown here is derived from an EMBL/GenBank/DDBJ whole genome shotgun (WGS) entry which is preliminary data.</text>
</comment>
<dbReference type="EMBL" id="QTSX02005814">
    <property type="protein sequence ID" value="KAJ9057227.1"/>
    <property type="molecule type" value="Genomic_DNA"/>
</dbReference>
<proteinExistence type="predicted"/>
<sequence>MSRSTPLNQMPDLILDEVFSYLNTSDVARLRLVCQDFHSVAIPKLFRVHTLRNVKKAEGYGQFIQKYAPLVKGLIIPFKHLKRLQDSGLTLSETFPRLRSISFKMRYNFYTFDVVDFAYDCLSLKSLKHISIYGLYPKNVFDNLKPIIRKLDSLYVDFYPYSFFKKIQDYAGLKKLSINVGLSDSSNFRDIKVGAPFINEIVLLHPQGPAISSKSSNSSFKWAGYPNNNPTGIYLKLTPSIQYTKPTTSEEKAHAKGEFSEGYLIPDSYEDFIEIAKVPDLVQHCTMVGHSDWNSTRPEILAPLKSVASIDIKPHALSVIDFLSGGEPFQATKLSLDCSSYSSKFIDWTISSFPNLQHLYINSTTSDKMLPLKSNAFPNLTHFYSKLRQSNTFWTRLMIAAPKLQFIHTDTIREGALKLNPSIQVRPYRNILGTPERENDKSGFNKYLF</sequence>
<gene>
    <name evidence="1" type="ORF">DSO57_1024671</name>
</gene>
<name>A0ACC2S4S5_9FUNG</name>
<organism evidence="1 2">
    <name type="scientific">Entomophthora muscae</name>
    <dbReference type="NCBI Taxonomy" id="34485"/>
    <lineage>
        <taxon>Eukaryota</taxon>
        <taxon>Fungi</taxon>
        <taxon>Fungi incertae sedis</taxon>
        <taxon>Zoopagomycota</taxon>
        <taxon>Entomophthoromycotina</taxon>
        <taxon>Entomophthoromycetes</taxon>
        <taxon>Entomophthorales</taxon>
        <taxon>Entomophthoraceae</taxon>
        <taxon>Entomophthora</taxon>
    </lineage>
</organism>
<accession>A0ACC2S4S5</accession>
<evidence type="ECO:0000313" key="2">
    <source>
        <dbReference type="Proteomes" id="UP001165960"/>
    </source>
</evidence>
<evidence type="ECO:0000313" key="1">
    <source>
        <dbReference type="EMBL" id="KAJ9057227.1"/>
    </source>
</evidence>
<keyword evidence="2" id="KW-1185">Reference proteome</keyword>
<protein>
    <submittedName>
        <fullName evidence="1">Uncharacterized protein</fullName>
    </submittedName>
</protein>